<keyword evidence="7 8" id="KW-0998">Cell outer membrane</keyword>
<comment type="caution">
    <text evidence="13">The sequence shown here is derived from an EMBL/GenBank/DDBJ whole genome shotgun (WGS) entry which is preliminary data.</text>
</comment>
<gene>
    <name evidence="13" type="ORF">E7102_03090</name>
</gene>
<keyword evidence="2 8" id="KW-0813">Transport</keyword>
<dbReference type="InterPro" id="IPR037066">
    <property type="entry name" value="Plug_dom_sf"/>
</dbReference>
<organism evidence="13 14">
    <name type="scientific">Xylanibacter ruminicola</name>
    <name type="common">Prevotella ruminicola</name>
    <dbReference type="NCBI Taxonomy" id="839"/>
    <lineage>
        <taxon>Bacteria</taxon>
        <taxon>Pseudomonadati</taxon>
        <taxon>Bacteroidota</taxon>
        <taxon>Bacteroidia</taxon>
        <taxon>Bacteroidales</taxon>
        <taxon>Prevotellaceae</taxon>
        <taxon>Xylanibacter</taxon>
    </lineage>
</organism>
<dbReference type="Pfam" id="PF00593">
    <property type="entry name" value="TonB_dep_Rec_b-barrel"/>
    <property type="match status" value="1"/>
</dbReference>
<dbReference type="Gene3D" id="2.40.170.20">
    <property type="entry name" value="TonB-dependent receptor, beta-barrel domain"/>
    <property type="match status" value="1"/>
</dbReference>
<dbReference type="FunFam" id="2.60.40.1120:FF:000003">
    <property type="entry name" value="Outer membrane protein Omp121"/>
    <property type="match status" value="1"/>
</dbReference>
<accession>A0A928BRR2</accession>
<evidence type="ECO:0000256" key="9">
    <source>
        <dbReference type="RuleBase" id="RU003357"/>
    </source>
</evidence>
<comment type="similarity">
    <text evidence="8 9">Belongs to the TonB-dependent receptor family.</text>
</comment>
<name>A0A928BRR2_XYLRU</name>
<proteinExistence type="inferred from homology"/>
<evidence type="ECO:0000259" key="12">
    <source>
        <dbReference type="Pfam" id="PF07715"/>
    </source>
</evidence>
<evidence type="ECO:0000256" key="3">
    <source>
        <dbReference type="ARBA" id="ARBA00022452"/>
    </source>
</evidence>
<evidence type="ECO:0000313" key="14">
    <source>
        <dbReference type="Proteomes" id="UP000763088"/>
    </source>
</evidence>
<evidence type="ECO:0000259" key="11">
    <source>
        <dbReference type="Pfam" id="PF00593"/>
    </source>
</evidence>
<dbReference type="Gene3D" id="2.60.40.1120">
    <property type="entry name" value="Carboxypeptidase-like, regulatory domain"/>
    <property type="match status" value="1"/>
</dbReference>
<keyword evidence="3 8" id="KW-1134">Transmembrane beta strand</keyword>
<sequence length="1090" mass="119629">MNRNFRKTALLMGTMAFLGLGYSSNAYAAESPQEVQQATKKITGTVVDAQGPVIGASVVEKGKTGNGVITDFDGKFTLNVNPGATIVVSYVGYQTQEIKVGNQSSINITLKEDDALLEEVVVVGYGTMKKKLVTGATVQVKGEDIAKLNTTNALEAMQSSTPGVQITQSSSQPGKGYKVYIRGIGTTGNSSPLYVIDGVAGGSLDDINPADIESIDVLKDAASAAIYGARAANGVILVTTKQGKAGKIELSYNGAMGWSNAYKRPQLLNAQQYMTIMDEYTFNTSGQKMDWAGYVPADILTKVANGWQGTDWWGAFENKNAQQQNHSVTLTGGTDRSKFAMSYTYTGNEGIMGADRASYYKRHTIRINSDHVLLKAKDFDAITIGENISIGYNKSHDLAEDGMYWSYIHSLLQTCPLVPQYADNGDIYYYQNLDGTEAYGKGWNSSLFSNPWENLEKGGFNSMAESRNFNASATAFLTIQPIKGLRLRSQFNYNWGAGAYRNYGEPKSTGYGNATSTVYSVSQNAWLNSNFSIENTLTYDLPIISGHKISAMVGQSFQSTAWSFNVGGSNKVNWGDQLATLKGWDSAWLSNVKLVNATDATLTGKPNDEEYLASWFGRLTWDWNETYMATVTMRYDGSSIFTDGKRWGFFPSVSAGWVVSNEKFMQNTKSWLDFFKIRASWGQNGNKDISKYQYLATIALSGDSGDSGYKFGSDLATSVAGTPNTGAYANIVPNPDLTWETSEQLDLGFDARFLNSRLGVNFDWYKKTTKDWLIGGNMLAVDGTNPAAINGGDVENTGFELALTWNDKIGKDFSYNLGVNFATNKNKVTRIANENHYLNGPSGVLSQGTEYIYRAEEGKPIGYFYGMSYSGIWQNQEQIEAARQAGKAVLDDAQPGDCIWDDWNNDGVITYAEGDACDRHEIGNPNPDIMLGVNLGLQFKGFDFAVNGAGAFGQQIMRSYRSFSDAPYQNYDTSIFNRWYGEGTSNSQPRISSTGHSNTNWVSTRYMENADYFKIKTVTLGYDFKSIWKSCPFQQLRLYVQAQNLYTFTKYTGLDPEVGNSAGGNGWASGVDLGLYPPSRTYLVGASIKF</sequence>
<evidence type="ECO:0000313" key="13">
    <source>
        <dbReference type="EMBL" id="MBE6265448.1"/>
    </source>
</evidence>
<dbReference type="Pfam" id="PF07715">
    <property type="entry name" value="Plug"/>
    <property type="match status" value="1"/>
</dbReference>
<keyword evidence="4 8" id="KW-0812">Transmembrane</keyword>
<dbReference type="Pfam" id="PF13715">
    <property type="entry name" value="CarbopepD_reg_2"/>
    <property type="match status" value="1"/>
</dbReference>
<dbReference type="InterPro" id="IPR000531">
    <property type="entry name" value="Beta-barrel_TonB"/>
</dbReference>
<dbReference type="NCBIfam" id="TIGR04056">
    <property type="entry name" value="OMP_RagA_SusC"/>
    <property type="match status" value="1"/>
</dbReference>
<dbReference type="SUPFAM" id="SSF56935">
    <property type="entry name" value="Porins"/>
    <property type="match status" value="1"/>
</dbReference>
<dbReference type="InterPro" id="IPR008969">
    <property type="entry name" value="CarboxyPept-like_regulatory"/>
</dbReference>
<dbReference type="NCBIfam" id="TIGR04057">
    <property type="entry name" value="SusC_RagA_signa"/>
    <property type="match status" value="1"/>
</dbReference>
<keyword evidence="6 8" id="KW-0472">Membrane</keyword>
<dbReference type="EMBL" id="SUYD01000003">
    <property type="protein sequence ID" value="MBE6265448.1"/>
    <property type="molecule type" value="Genomic_DNA"/>
</dbReference>
<feature type="chain" id="PRO_5037095620" evidence="10">
    <location>
        <begin position="29"/>
        <end position="1090"/>
    </location>
</feature>
<dbReference type="Gene3D" id="2.170.130.10">
    <property type="entry name" value="TonB-dependent receptor, plug domain"/>
    <property type="match status" value="1"/>
</dbReference>
<keyword evidence="10" id="KW-0732">Signal</keyword>
<comment type="subcellular location">
    <subcellularLocation>
        <location evidence="1 8">Cell outer membrane</location>
        <topology evidence="1 8">Multi-pass membrane protein</topology>
    </subcellularLocation>
</comment>
<feature type="signal peptide" evidence="10">
    <location>
        <begin position="1"/>
        <end position="28"/>
    </location>
</feature>
<evidence type="ECO:0000256" key="7">
    <source>
        <dbReference type="ARBA" id="ARBA00023237"/>
    </source>
</evidence>
<evidence type="ECO:0000256" key="4">
    <source>
        <dbReference type="ARBA" id="ARBA00022692"/>
    </source>
</evidence>
<dbReference type="InterPro" id="IPR023997">
    <property type="entry name" value="TonB-dep_OMP_SusC/RagA_CS"/>
</dbReference>
<dbReference type="InterPro" id="IPR036942">
    <property type="entry name" value="Beta-barrel_TonB_sf"/>
</dbReference>
<dbReference type="InterPro" id="IPR023996">
    <property type="entry name" value="TonB-dep_OMP_SusC/RagA"/>
</dbReference>
<feature type="domain" description="TonB-dependent receptor-like beta-barrel" evidence="11">
    <location>
        <begin position="424"/>
        <end position="890"/>
    </location>
</feature>
<dbReference type="GO" id="GO:0009279">
    <property type="term" value="C:cell outer membrane"/>
    <property type="evidence" value="ECO:0007669"/>
    <property type="project" value="UniProtKB-SubCell"/>
</dbReference>
<evidence type="ECO:0000256" key="5">
    <source>
        <dbReference type="ARBA" id="ARBA00023077"/>
    </source>
</evidence>
<protein>
    <submittedName>
        <fullName evidence="13">TonB-dependent receptor</fullName>
    </submittedName>
</protein>
<dbReference type="SUPFAM" id="SSF49464">
    <property type="entry name" value="Carboxypeptidase regulatory domain-like"/>
    <property type="match status" value="1"/>
</dbReference>
<evidence type="ECO:0000256" key="1">
    <source>
        <dbReference type="ARBA" id="ARBA00004571"/>
    </source>
</evidence>
<feature type="domain" description="TonB-dependent receptor plug" evidence="12">
    <location>
        <begin position="133"/>
        <end position="235"/>
    </location>
</feature>
<dbReference type="PROSITE" id="PS52016">
    <property type="entry name" value="TONB_DEPENDENT_REC_3"/>
    <property type="match status" value="1"/>
</dbReference>
<dbReference type="Proteomes" id="UP000763088">
    <property type="component" value="Unassembled WGS sequence"/>
</dbReference>
<evidence type="ECO:0000256" key="2">
    <source>
        <dbReference type="ARBA" id="ARBA00022448"/>
    </source>
</evidence>
<reference evidence="13" key="1">
    <citation type="submission" date="2019-04" db="EMBL/GenBank/DDBJ databases">
        <title>Evolution of Biomass-Degrading Anaerobic Consortia Revealed by Metagenomics.</title>
        <authorList>
            <person name="Peng X."/>
        </authorList>
    </citation>
    <scope>NUCLEOTIDE SEQUENCE</scope>
    <source>
        <strain evidence="13">SIG141</strain>
    </source>
</reference>
<evidence type="ECO:0000256" key="8">
    <source>
        <dbReference type="PROSITE-ProRule" id="PRU01360"/>
    </source>
</evidence>
<dbReference type="InterPro" id="IPR039426">
    <property type="entry name" value="TonB-dep_rcpt-like"/>
</dbReference>
<dbReference type="AlphaFoldDB" id="A0A928BRR2"/>
<dbReference type="InterPro" id="IPR012910">
    <property type="entry name" value="Plug_dom"/>
</dbReference>
<keyword evidence="5 9" id="KW-0798">TonB box</keyword>
<evidence type="ECO:0000256" key="6">
    <source>
        <dbReference type="ARBA" id="ARBA00023136"/>
    </source>
</evidence>
<evidence type="ECO:0000256" key="10">
    <source>
        <dbReference type="SAM" id="SignalP"/>
    </source>
</evidence>
<keyword evidence="13" id="KW-0675">Receptor</keyword>